<evidence type="ECO:0000313" key="12">
    <source>
        <dbReference type="Proteomes" id="UP000749293"/>
    </source>
</evidence>
<dbReference type="PROSITE" id="PS00411">
    <property type="entry name" value="KINESIN_MOTOR_1"/>
    <property type="match status" value="1"/>
</dbReference>
<dbReference type="GO" id="GO:0008017">
    <property type="term" value="F:microtubule binding"/>
    <property type="evidence" value="ECO:0007669"/>
    <property type="project" value="InterPro"/>
</dbReference>
<dbReference type="GO" id="GO:0003777">
    <property type="term" value="F:microtubule motor activity"/>
    <property type="evidence" value="ECO:0007669"/>
    <property type="project" value="InterPro"/>
</dbReference>
<sequence>MSRLPTKSTASGLAECSQSQFNSRLQPPKAKGTKREIPLPAIQSESKRVPLSHRAGEYVTKPSAVAPLPRPNVQGQSLPKLKKPEIQTRQIQPPSSPSSSAYGRSTGTTCQTSTDRPQTRAGVRASHGRSKSQAPVRPRTAYSNYEKPAPAEREEAVVKNAVAQKKEGPETPSNKHMVYMLNKVERSIRDIQSPAKPPCTMPYYLSKSSNVKNFVAWDVDGRVVDMESQFKELKDMVNTTLIERKGHDNALELAKTRGMYSHLSELERDRAKLEDRNETLKMALDSSKQDERQLRHEIEKLQWDHRREMDDVERKHRDAVDDLSRKHVAITSELSRELDRVKEQETKEHHQELKNLERRHQQEIEDERQRKDREIQDMRLRMNSDNQDLEMAMQRKDREMIDLRSQINGLKGDLERERTLKGSLETNIAELAASNTTLEAKINSLRSQVDFLESDSKAQSDSFSSMEARLQDALRVAEEAKEKLIKEETERRVLFNKYQELKGNIRVMCRVRPALDDSEGDKAQMTFPDDKTSAEIVMAGPEERTSLGVLSRKNYPFEFDRVFVPGTQNNEIFDEISQLVQSALDGYNVCIFCYGQTGSGKTYTMSSEDGMIPRATHMIYETIGQLKEKSWEYTMEGSFVEVYNEELNDLLVEGRSSKKPEIRHDDARKQTTLVNCRTLVGENLATGERCEGTLNLVDLAGSERLKHSQAEGDRMKETQNINKSLSCLGDVIEALGRGSGHVPYRNSKLTHLLQYSLGGNSKTLMFVMVSPLEAHLKETLTSLRFATKVHNTHIGTAKATKKIKGSDS</sequence>
<name>A0A9P5D0Q8_9HYPO</name>
<dbReference type="PANTHER" id="PTHR47972">
    <property type="entry name" value="KINESIN-LIKE PROTEIN KLP-3"/>
    <property type="match status" value="1"/>
</dbReference>
<keyword evidence="12" id="KW-1185">Reference proteome</keyword>
<evidence type="ECO:0000313" key="11">
    <source>
        <dbReference type="EMBL" id="KAF4121892.1"/>
    </source>
</evidence>
<feature type="binding site" evidence="6">
    <location>
        <begin position="595"/>
        <end position="602"/>
    </location>
    <ligand>
        <name>ATP</name>
        <dbReference type="ChEBI" id="CHEBI:30616"/>
    </ligand>
</feature>
<dbReference type="EMBL" id="JAANYQ010000011">
    <property type="protein sequence ID" value="KAF4121892.1"/>
    <property type="molecule type" value="Genomic_DNA"/>
</dbReference>
<dbReference type="Pfam" id="PF00225">
    <property type="entry name" value="Kinesin"/>
    <property type="match status" value="1"/>
</dbReference>
<dbReference type="InterPro" id="IPR031852">
    <property type="entry name" value="Vik1/Cik1_MT-bd"/>
</dbReference>
<feature type="region of interest" description="Disordered" evidence="9">
    <location>
        <begin position="339"/>
        <end position="373"/>
    </location>
</feature>
<dbReference type="GeneID" id="55967962"/>
<keyword evidence="5 6" id="KW-0505">Motor protein</keyword>
<evidence type="ECO:0000256" key="5">
    <source>
        <dbReference type="ARBA" id="ARBA00023175"/>
    </source>
</evidence>
<dbReference type="InterPro" id="IPR001752">
    <property type="entry name" value="Kinesin_motor_dom"/>
</dbReference>
<dbReference type="OrthoDB" id="3176171at2759"/>
<evidence type="ECO:0000256" key="3">
    <source>
        <dbReference type="ARBA" id="ARBA00022741"/>
    </source>
</evidence>
<feature type="compositionally biased region" description="Polar residues" evidence="9">
    <location>
        <begin position="1"/>
        <end position="25"/>
    </location>
</feature>
<dbReference type="GO" id="GO:0007018">
    <property type="term" value="P:microtubule-based movement"/>
    <property type="evidence" value="ECO:0007669"/>
    <property type="project" value="InterPro"/>
</dbReference>
<dbReference type="PRINTS" id="PR00380">
    <property type="entry name" value="KINESINHEAVY"/>
</dbReference>
<evidence type="ECO:0000256" key="9">
    <source>
        <dbReference type="SAM" id="MobiDB-lite"/>
    </source>
</evidence>
<keyword evidence="3 6" id="KW-0547">Nucleotide-binding</keyword>
<gene>
    <name evidence="11" type="ORF">GMORB2_1732</name>
</gene>
<keyword evidence="4 6" id="KW-0067">ATP-binding</keyword>
<dbReference type="SMART" id="SM00129">
    <property type="entry name" value="KISc"/>
    <property type="match status" value="1"/>
</dbReference>
<dbReference type="InterPro" id="IPR036961">
    <property type="entry name" value="Kinesin_motor_dom_sf"/>
</dbReference>
<reference evidence="11" key="1">
    <citation type="submission" date="2020-03" db="EMBL/GenBank/DDBJ databases">
        <title>Site-based positive gene gene selection in Geosmithia morbida across the United States reveals a broad range of putative effectors and factors for local host and environmental adapation.</title>
        <authorList>
            <person name="Onufrak A."/>
            <person name="Murdoch R.W."/>
            <person name="Gazis R."/>
            <person name="Huff M."/>
            <person name="Staton M."/>
            <person name="Klingeman W."/>
            <person name="Hadziabdic D."/>
        </authorList>
    </citation>
    <scope>NUCLEOTIDE SEQUENCE</scope>
    <source>
        <strain evidence="11">1262</strain>
    </source>
</reference>
<keyword evidence="8" id="KW-0175">Coiled coil</keyword>
<feature type="compositionally biased region" description="Polar residues" evidence="9">
    <location>
        <begin position="101"/>
        <end position="116"/>
    </location>
</feature>
<dbReference type="AlphaFoldDB" id="A0A9P5D0Q8"/>
<evidence type="ECO:0000256" key="6">
    <source>
        <dbReference type="PROSITE-ProRule" id="PRU00283"/>
    </source>
</evidence>
<dbReference type="Proteomes" id="UP000749293">
    <property type="component" value="Unassembled WGS sequence"/>
</dbReference>
<keyword evidence="2 7" id="KW-0493">Microtubule</keyword>
<protein>
    <recommendedName>
        <fullName evidence="7">Kinesin-like protein</fullName>
    </recommendedName>
</protein>
<comment type="caution">
    <text evidence="11">The sequence shown here is derived from an EMBL/GenBank/DDBJ whole genome shotgun (WGS) entry which is preliminary data.</text>
</comment>
<evidence type="ECO:0000256" key="2">
    <source>
        <dbReference type="ARBA" id="ARBA00022701"/>
    </source>
</evidence>
<evidence type="ECO:0000256" key="4">
    <source>
        <dbReference type="ARBA" id="ARBA00022840"/>
    </source>
</evidence>
<evidence type="ECO:0000256" key="8">
    <source>
        <dbReference type="SAM" id="Coils"/>
    </source>
</evidence>
<feature type="region of interest" description="Disordered" evidence="9">
    <location>
        <begin position="1"/>
        <end position="154"/>
    </location>
</feature>
<accession>A0A9P5D0Q8</accession>
<dbReference type="InterPro" id="IPR019821">
    <property type="entry name" value="Kinesin_motor_CS"/>
</dbReference>
<dbReference type="PROSITE" id="PS50067">
    <property type="entry name" value="KINESIN_MOTOR_2"/>
    <property type="match status" value="1"/>
</dbReference>
<feature type="domain" description="Kinesin motor" evidence="10">
    <location>
        <begin position="504"/>
        <end position="792"/>
    </location>
</feature>
<dbReference type="Gene3D" id="3.40.850.10">
    <property type="entry name" value="Kinesin motor domain"/>
    <property type="match status" value="2"/>
</dbReference>
<dbReference type="InterPro" id="IPR027640">
    <property type="entry name" value="Kinesin-like_fam"/>
</dbReference>
<evidence type="ECO:0000259" key="10">
    <source>
        <dbReference type="PROSITE" id="PS50067"/>
    </source>
</evidence>
<dbReference type="GO" id="GO:0005874">
    <property type="term" value="C:microtubule"/>
    <property type="evidence" value="ECO:0007669"/>
    <property type="project" value="UniProtKB-KW"/>
</dbReference>
<organism evidence="11 12">
    <name type="scientific">Geosmithia morbida</name>
    <dbReference type="NCBI Taxonomy" id="1094350"/>
    <lineage>
        <taxon>Eukaryota</taxon>
        <taxon>Fungi</taxon>
        <taxon>Dikarya</taxon>
        <taxon>Ascomycota</taxon>
        <taxon>Pezizomycotina</taxon>
        <taxon>Sordariomycetes</taxon>
        <taxon>Hypocreomycetidae</taxon>
        <taxon>Hypocreales</taxon>
        <taxon>Bionectriaceae</taxon>
        <taxon>Geosmithia</taxon>
    </lineage>
</organism>
<evidence type="ECO:0000256" key="1">
    <source>
        <dbReference type="ARBA" id="ARBA00010899"/>
    </source>
</evidence>
<feature type="coiled-coil region" evidence="8">
    <location>
        <begin position="263"/>
        <end position="304"/>
    </location>
</feature>
<dbReference type="SUPFAM" id="SSF52540">
    <property type="entry name" value="P-loop containing nucleoside triphosphate hydrolases"/>
    <property type="match status" value="1"/>
</dbReference>
<evidence type="ECO:0000256" key="7">
    <source>
        <dbReference type="RuleBase" id="RU000394"/>
    </source>
</evidence>
<dbReference type="InterPro" id="IPR027417">
    <property type="entry name" value="P-loop_NTPase"/>
</dbReference>
<dbReference type="RefSeq" id="XP_035320544.1">
    <property type="nucleotide sequence ID" value="XM_035463713.1"/>
</dbReference>
<dbReference type="GO" id="GO:0005524">
    <property type="term" value="F:ATP binding"/>
    <property type="evidence" value="ECO:0007669"/>
    <property type="project" value="UniProtKB-UniRule"/>
</dbReference>
<dbReference type="Pfam" id="PF16796">
    <property type="entry name" value="Microtub_bd"/>
    <property type="match status" value="1"/>
</dbReference>
<dbReference type="PANTHER" id="PTHR47972:SF45">
    <property type="entry name" value="PROTEIN CLARET SEGREGATIONAL"/>
    <property type="match status" value="1"/>
</dbReference>
<comment type="similarity">
    <text evidence="1">Belongs to the TRAFAC class myosin-kinesin ATPase superfamily. Kinesin family. KIN-14 subfamily.</text>
</comment>
<proteinExistence type="inferred from homology"/>